<comment type="caution">
    <text evidence="2">The sequence shown here is derived from an EMBL/GenBank/DDBJ whole genome shotgun (WGS) entry which is preliminary data.</text>
</comment>
<keyword evidence="3" id="KW-1185">Reference proteome</keyword>
<dbReference type="Pfam" id="PF12697">
    <property type="entry name" value="Abhydrolase_6"/>
    <property type="match status" value="1"/>
</dbReference>
<dbReference type="Gene3D" id="3.40.50.1820">
    <property type="entry name" value="alpha/beta hydrolase"/>
    <property type="match status" value="1"/>
</dbReference>
<dbReference type="Proteomes" id="UP001205601">
    <property type="component" value="Unassembled WGS sequence"/>
</dbReference>
<name>A0ABT2NHK3_9RHOB</name>
<dbReference type="RefSeq" id="WP_261493824.1">
    <property type="nucleotide sequence ID" value="NZ_JAOCQF010000001.1"/>
</dbReference>
<dbReference type="InterPro" id="IPR000073">
    <property type="entry name" value="AB_hydrolase_1"/>
</dbReference>
<dbReference type="PANTHER" id="PTHR10992">
    <property type="entry name" value="METHYLESTERASE FAMILY MEMBER"/>
    <property type="match status" value="1"/>
</dbReference>
<evidence type="ECO:0000313" key="3">
    <source>
        <dbReference type="Proteomes" id="UP001205601"/>
    </source>
</evidence>
<feature type="domain" description="AB hydrolase-1" evidence="1">
    <location>
        <begin position="4"/>
        <end position="233"/>
    </location>
</feature>
<evidence type="ECO:0000313" key="2">
    <source>
        <dbReference type="EMBL" id="MCT8328392.1"/>
    </source>
</evidence>
<evidence type="ECO:0000259" key="1">
    <source>
        <dbReference type="Pfam" id="PF12697"/>
    </source>
</evidence>
<keyword evidence="2" id="KW-0378">Hydrolase</keyword>
<dbReference type="PANTHER" id="PTHR10992:SF1086">
    <property type="entry name" value="AB HYDROLASE-1 DOMAIN-CONTAINING PROTEIN"/>
    <property type="match status" value="1"/>
</dbReference>
<dbReference type="EMBL" id="JAOCQF010000001">
    <property type="protein sequence ID" value="MCT8328392.1"/>
    <property type="molecule type" value="Genomic_DNA"/>
</dbReference>
<reference evidence="3" key="1">
    <citation type="submission" date="2023-07" db="EMBL/GenBank/DDBJ databases">
        <title>Defluviimonas sediminis sp. nov., isolated from mangrove sediment.</title>
        <authorList>
            <person name="Liu L."/>
            <person name="Li J."/>
            <person name="Huang Y."/>
            <person name="Pan J."/>
            <person name="Li M."/>
        </authorList>
    </citation>
    <scope>NUCLEOTIDE SEQUENCE [LARGE SCALE GENOMIC DNA]</scope>
    <source>
        <strain evidence="3">FT324</strain>
    </source>
</reference>
<gene>
    <name evidence="2" type="ORF">N5I32_02585</name>
</gene>
<sequence length="251" mass="26117">MARFLLIHGSCHGAWCWRATAEALARLGHAARAIDLPAHGSDPTPAAVATLQGYADAILAATDDPCFHDGPAVLVAHSAGGYPATLAAALAPGRIGQVIYLCAYVPVPGRSMIDLRRAGPRQPLAGVVRADSGGVTYSADPAGARRTFYHDCPEGAVADALPRLCPEPIAPQATPLPAGTETPPQPRHYILCKDDHTIPPEYQAEMARPFGPAVSRLPCGHSPFLTAPARLARMLSDIAGTAPLPSAPGLR</sequence>
<accession>A0ABT2NHK3</accession>
<dbReference type="GO" id="GO:0016787">
    <property type="term" value="F:hydrolase activity"/>
    <property type="evidence" value="ECO:0007669"/>
    <property type="project" value="UniProtKB-KW"/>
</dbReference>
<dbReference type="InterPro" id="IPR045889">
    <property type="entry name" value="MES/HNL"/>
</dbReference>
<dbReference type="SUPFAM" id="SSF53474">
    <property type="entry name" value="alpha/beta-Hydrolases"/>
    <property type="match status" value="1"/>
</dbReference>
<dbReference type="InterPro" id="IPR029058">
    <property type="entry name" value="AB_hydrolase_fold"/>
</dbReference>
<proteinExistence type="predicted"/>
<organism evidence="2 3">
    <name type="scientific">Albidovulum sediminis</name>
    <dbReference type="NCBI Taxonomy" id="3066345"/>
    <lineage>
        <taxon>Bacteria</taxon>
        <taxon>Pseudomonadati</taxon>
        <taxon>Pseudomonadota</taxon>
        <taxon>Alphaproteobacteria</taxon>
        <taxon>Rhodobacterales</taxon>
        <taxon>Paracoccaceae</taxon>
        <taxon>Albidovulum</taxon>
    </lineage>
</organism>
<protein>
    <submittedName>
        <fullName evidence="2">Alpha/beta fold hydrolase</fullName>
    </submittedName>
</protein>